<sequence>MAMVTSWNIFAESPELLAAVAASAGLESAGRFVACARLLGASAREVLPSLGQRLRHFIVVGGEGSNGASRASCEFLSFSSSSSWRPLASSQARRAGCAAAVLDGSLYLVGGDGSDFQTLSTVERLESPQGGRGDLTSPGAVWKSLPPMSARRAECGAAAVAGALYVVGGRDVDGAPLASVERYRPSAGIWEAMPPMDTVRSGCATIACCGLLCVAGGFGPSEKALDEVCCFDPTLGMLWKALPWMRSPRARSAAVAIGSRFCITGGLTDFDSPLTSAEYLDLPTGAAWEELPSLRVSRWGHVAVQLAGSICVLGGFGCLVAQSGDAANENSEECLPTATCERLLPNANAWLPLPEMRAPRALFAGAVVT</sequence>
<keyword evidence="2" id="KW-0677">Repeat</keyword>
<dbReference type="EMBL" id="CAJNNW010033800">
    <property type="protein sequence ID" value="CAE8720419.1"/>
    <property type="molecule type" value="Genomic_DNA"/>
</dbReference>
<dbReference type="SUPFAM" id="SSF117281">
    <property type="entry name" value="Kelch motif"/>
    <property type="match status" value="1"/>
</dbReference>
<dbReference type="PANTHER" id="PTHR24412:SF489">
    <property type="entry name" value="RING FINGER DOMAIN AND KELCH REPEAT-CONTAINING PROTEIN DDB_G0271372"/>
    <property type="match status" value="1"/>
</dbReference>
<dbReference type="InterPro" id="IPR015915">
    <property type="entry name" value="Kelch-typ_b-propeller"/>
</dbReference>
<comment type="caution">
    <text evidence="3">The sequence shown here is derived from an EMBL/GenBank/DDBJ whole genome shotgun (WGS) entry which is preliminary data.</text>
</comment>
<evidence type="ECO:0000256" key="1">
    <source>
        <dbReference type="ARBA" id="ARBA00022441"/>
    </source>
</evidence>
<accession>A0A813L6J1</accession>
<dbReference type="AlphaFoldDB" id="A0A813L6J1"/>
<organism evidence="3 4">
    <name type="scientific">Polarella glacialis</name>
    <name type="common">Dinoflagellate</name>
    <dbReference type="NCBI Taxonomy" id="89957"/>
    <lineage>
        <taxon>Eukaryota</taxon>
        <taxon>Sar</taxon>
        <taxon>Alveolata</taxon>
        <taxon>Dinophyceae</taxon>
        <taxon>Suessiales</taxon>
        <taxon>Suessiaceae</taxon>
        <taxon>Polarella</taxon>
    </lineage>
</organism>
<dbReference type="Pfam" id="PF01344">
    <property type="entry name" value="Kelch_1"/>
    <property type="match status" value="2"/>
</dbReference>
<reference evidence="3" key="1">
    <citation type="submission" date="2021-02" db="EMBL/GenBank/DDBJ databases">
        <authorList>
            <person name="Dougan E. K."/>
            <person name="Rhodes N."/>
            <person name="Thang M."/>
            <person name="Chan C."/>
        </authorList>
    </citation>
    <scope>NUCLEOTIDE SEQUENCE</scope>
</reference>
<proteinExistence type="predicted"/>
<evidence type="ECO:0000313" key="4">
    <source>
        <dbReference type="Proteomes" id="UP000626109"/>
    </source>
</evidence>
<keyword evidence="1" id="KW-0880">Kelch repeat</keyword>
<evidence type="ECO:0000256" key="2">
    <source>
        <dbReference type="ARBA" id="ARBA00022737"/>
    </source>
</evidence>
<dbReference type="Gene3D" id="2.120.10.80">
    <property type="entry name" value="Kelch-type beta propeller"/>
    <property type="match status" value="2"/>
</dbReference>
<dbReference type="SMART" id="SM00612">
    <property type="entry name" value="Kelch"/>
    <property type="match status" value="5"/>
</dbReference>
<dbReference type="Proteomes" id="UP000626109">
    <property type="component" value="Unassembled WGS sequence"/>
</dbReference>
<feature type="non-terminal residue" evidence="3">
    <location>
        <position position="1"/>
    </location>
</feature>
<evidence type="ECO:0000313" key="3">
    <source>
        <dbReference type="EMBL" id="CAE8720419.1"/>
    </source>
</evidence>
<name>A0A813L6J1_POLGL</name>
<protein>
    <submittedName>
        <fullName evidence="3">Uncharacterized protein</fullName>
    </submittedName>
</protein>
<dbReference type="InterPro" id="IPR006652">
    <property type="entry name" value="Kelch_1"/>
</dbReference>
<dbReference type="PANTHER" id="PTHR24412">
    <property type="entry name" value="KELCH PROTEIN"/>
    <property type="match status" value="1"/>
</dbReference>
<gene>
    <name evidence="3" type="ORF">PGLA2088_LOCUS41311</name>
</gene>